<name>A0A545U8Z7_9GAMM</name>
<dbReference type="Pfam" id="PF01152">
    <property type="entry name" value="Bac_globin"/>
    <property type="match status" value="1"/>
</dbReference>
<keyword evidence="1" id="KW-0813">Transport</keyword>
<dbReference type="Gene3D" id="1.10.490.10">
    <property type="entry name" value="Globins"/>
    <property type="match status" value="1"/>
</dbReference>
<evidence type="ECO:0000256" key="3">
    <source>
        <dbReference type="ARBA" id="ARBA00022723"/>
    </source>
</evidence>
<dbReference type="GO" id="GO:0046872">
    <property type="term" value="F:metal ion binding"/>
    <property type="evidence" value="ECO:0007669"/>
    <property type="project" value="UniProtKB-KW"/>
</dbReference>
<dbReference type="SUPFAM" id="SSF46458">
    <property type="entry name" value="Globin-like"/>
    <property type="match status" value="1"/>
</dbReference>
<organism evidence="6 7">
    <name type="scientific">Aliikangiella coralliicola</name>
    <dbReference type="NCBI Taxonomy" id="2592383"/>
    <lineage>
        <taxon>Bacteria</taxon>
        <taxon>Pseudomonadati</taxon>
        <taxon>Pseudomonadota</taxon>
        <taxon>Gammaproteobacteria</taxon>
        <taxon>Oceanospirillales</taxon>
        <taxon>Pleioneaceae</taxon>
        <taxon>Aliikangiella</taxon>
    </lineage>
</organism>
<accession>A0A545U8Z7</accession>
<evidence type="ECO:0000313" key="7">
    <source>
        <dbReference type="Proteomes" id="UP000315439"/>
    </source>
</evidence>
<dbReference type="OrthoDB" id="9795814at2"/>
<protein>
    <submittedName>
        <fullName evidence="6">Group 1 truncated hemoglobin</fullName>
    </submittedName>
</protein>
<evidence type="ECO:0000256" key="4">
    <source>
        <dbReference type="ARBA" id="ARBA00023004"/>
    </source>
</evidence>
<dbReference type="CDD" id="cd00454">
    <property type="entry name" value="TrHb1_N"/>
    <property type="match status" value="1"/>
</dbReference>
<dbReference type="InterPro" id="IPR009050">
    <property type="entry name" value="Globin-like_sf"/>
</dbReference>
<dbReference type="GO" id="GO:0020037">
    <property type="term" value="F:heme binding"/>
    <property type="evidence" value="ECO:0007669"/>
    <property type="project" value="InterPro"/>
</dbReference>
<keyword evidence="3 5" id="KW-0479">Metal-binding</keyword>
<dbReference type="EMBL" id="VIKS01000011">
    <property type="protein sequence ID" value="TQV85950.1"/>
    <property type="molecule type" value="Genomic_DNA"/>
</dbReference>
<dbReference type="InterPro" id="IPR012292">
    <property type="entry name" value="Globin/Proto"/>
</dbReference>
<reference evidence="6 7" key="1">
    <citation type="submission" date="2019-07" db="EMBL/GenBank/DDBJ databases">
        <title>Draft genome for Aliikangiella sp. M105.</title>
        <authorList>
            <person name="Wang G."/>
        </authorList>
    </citation>
    <scope>NUCLEOTIDE SEQUENCE [LARGE SCALE GENOMIC DNA]</scope>
    <source>
        <strain evidence="6 7">M105</strain>
    </source>
</reference>
<comment type="caution">
    <text evidence="6">The sequence shown here is derived from an EMBL/GenBank/DDBJ whole genome shotgun (WGS) entry which is preliminary data.</text>
</comment>
<evidence type="ECO:0000256" key="5">
    <source>
        <dbReference type="PIRSR" id="PIRSR601486-1"/>
    </source>
</evidence>
<keyword evidence="7" id="KW-1185">Reference proteome</keyword>
<dbReference type="InterPro" id="IPR001486">
    <property type="entry name" value="Hemoglobin_trunc"/>
</dbReference>
<keyword evidence="2 5" id="KW-0349">Heme</keyword>
<feature type="binding site" description="distal binding residue" evidence="5">
    <location>
        <position position="71"/>
    </location>
    <ligand>
        <name>heme</name>
        <dbReference type="ChEBI" id="CHEBI:30413"/>
    </ligand>
    <ligandPart>
        <name>Fe</name>
        <dbReference type="ChEBI" id="CHEBI:18248"/>
    </ligandPart>
</feature>
<dbReference type="Proteomes" id="UP000315439">
    <property type="component" value="Unassembled WGS sequence"/>
</dbReference>
<dbReference type="RefSeq" id="WP_142932869.1">
    <property type="nucleotide sequence ID" value="NZ_ML660167.1"/>
</dbReference>
<dbReference type="AlphaFoldDB" id="A0A545U8Z7"/>
<gene>
    <name evidence="6" type="ORF">FLL46_18705</name>
</gene>
<sequence>MNSSLFARIGSEATVEAAVNRFYSKFLQYDDIKPLFDGVDINNQKKKLRQFFTVILRGQTEIPLQTLIKIHKPLVRKGLRIEHARLWLSLTEETLHELHIPPELIDEFMELCEPYKRAIYSLLQDSTYPEELSNR</sequence>
<evidence type="ECO:0000256" key="1">
    <source>
        <dbReference type="ARBA" id="ARBA00022448"/>
    </source>
</evidence>
<dbReference type="GO" id="GO:0019825">
    <property type="term" value="F:oxygen binding"/>
    <property type="evidence" value="ECO:0007669"/>
    <property type="project" value="InterPro"/>
</dbReference>
<proteinExistence type="predicted"/>
<keyword evidence="4 5" id="KW-0408">Iron</keyword>
<evidence type="ECO:0000256" key="2">
    <source>
        <dbReference type="ARBA" id="ARBA00022617"/>
    </source>
</evidence>
<evidence type="ECO:0000313" key="6">
    <source>
        <dbReference type="EMBL" id="TQV85950.1"/>
    </source>
</evidence>